<protein>
    <submittedName>
        <fullName evidence="1">Uncharacterized protein</fullName>
    </submittedName>
</protein>
<sequence>VERSSSSGKMGLSPLFLIIPITKWTSSKIPELLFHHPVPLF</sequence>
<keyword evidence="2" id="KW-1185">Reference proteome</keyword>
<evidence type="ECO:0000313" key="1">
    <source>
        <dbReference type="EMBL" id="KFW06615.1"/>
    </source>
</evidence>
<evidence type="ECO:0000313" key="2">
    <source>
        <dbReference type="Proteomes" id="UP000054232"/>
    </source>
</evidence>
<name>A0A093IV66_EURHL</name>
<organism evidence="1 2">
    <name type="scientific">Eurypyga helias</name>
    <name type="common">Sunbittern</name>
    <name type="synonym">Ardea helias</name>
    <dbReference type="NCBI Taxonomy" id="54383"/>
    <lineage>
        <taxon>Eukaryota</taxon>
        <taxon>Metazoa</taxon>
        <taxon>Chordata</taxon>
        <taxon>Craniata</taxon>
        <taxon>Vertebrata</taxon>
        <taxon>Euteleostomi</taxon>
        <taxon>Archelosauria</taxon>
        <taxon>Archosauria</taxon>
        <taxon>Dinosauria</taxon>
        <taxon>Saurischia</taxon>
        <taxon>Theropoda</taxon>
        <taxon>Coelurosauria</taxon>
        <taxon>Aves</taxon>
        <taxon>Neognathae</taxon>
        <taxon>Neoaves</taxon>
        <taxon>Phaethontimorphae</taxon>
        <taxon>Eurypygiformes</taxon>
        <taxon>Eurypygidae</taxon>
        <taxon>Eurypyga</taxon>
    </lineage>
</organism>
<reference evidence="1 2" key="1">
    <citation type="submission" date="2014-04" db="EMBL/GenBank/DDBJ databases">
        <title>Genome evolution of avian class.</title>
        <authorList>
            <person name="Zhang G."/>
            <person name="Li C."/>
        </authorList>
    </citation>
    <scope>NUCLEOTIDE SEQUENCE [LARGE SCALE GENOMIC DNA]</scope>
    <source>
        <strain evidence="1">BGI_N326</strain>
    </source>
</reference>
<gene>
    <name evidence="1" type="ORF">N326_13005</name>
</gene>
<feature type="non-terminal residue" evidence="1">
    <location>
        <position position="41"/>
    </location>
</feature>
<dbReference type="Proteomes" id="UP000054232">
    <property type="component" value="Unassembled WGS sequence"/>
</dbReference>
<accession>A0A093IV66</accession>
<proteinExistence type="predicted"/>
<dbReference type="AlphaFoldDB" id="A0A093IV66"/>
<dbReference type="EMBL" id="KK569694">
    <property type="protein sequence ID" value="KFW06615.1"/>
    <property type="molecule type" value="Genomic_DNA"/>
</dbReference>
<feature type="non-terminal residue" evidence="1">
    <location>
        <position position="1"/>
    </location>
</feature>